<dbReference type="InterPro" id="IPR007742">
    <property type="entry name" value="NosD_dom"/>
</dbReference>
<proteinExistence type="predicted"/>
<dbReference type="PRINTS" id="PR00313">
    <property type="entry name" value="CABNDNGRPT"/>
</dbReference>
<comment type="subcellular location">
    <subcellularLocation>
        <location evidence="1">Secreted</location>
    </subcellularLocation>
</comment>
<dbReference type="PROSITE" id="PS00330">
    <property type="entry name" value="HEMOLYSIN_CALCIUM"/>
    <property type="match status" value="3"/>
</dbReference>
<dbReference type="GO" id="GO:0005509">
    <property type="term" value="F:calcium ion binding"/>
    <property type="evidence" value="ECO:0007669"/>
    <property type="project" value="InterPro"/>
</dbReference>
<dbReference type="OrthoDB" id="9809583at2"/>
<keyword evidence="5" id="KW-1185">Reference proteome</keyword>
<dbReference type="GO" id="GO:0007156">
    <property type="term" value="P:homophilic cell adhesion via plasma membrane adhesion molecules"/>
    <property type="evidence" value="ECO:0007669"/>
    <property type="project" value="InterPro"/>
</dbReference>
<evidence type="ECO:0000256" key="1">
    <source>
        <dbReference type="ARBA" id="ARBA00004613"/>
    </source>
</evidence>
<dbReference type="InterPro" id="IPR011049">
    <property type="entry name" value="Serralysin-like_metalloprot_C"/>
</dbReference>
<dbReference type="Pfam" id="PF05048">
    <property type="entry name" value="NosD"/>
    <property type="match status" value="4"/>
</dbReference>
<evidence type="ECO:0000256" key="2">
    <source>
        <dbReference type="ARBA" id="ARBA00022525"/>
    </source>
</evidence>
<dbReference type="InterPro" id="IPR011050">
    <property type="entry name" value="Pectin_lyase_fold/virulence"/>
</dbReference>
<dbReference type="SUPFAM" id="SSF51126">
    <property type="entry name" value="Pectin lyase-like"/>
    <property type="match status" value="4"/>
</dbReference>
<dbReference type="InterPro" id="IPR015919">
    <property type="entry name" value="Cadherin-like_sf"/>
</dbReference>
<dbReference type="Pfam" id="PF00353">
    <property type="entry name" value="HemolysinCabind"/>
    <property type="match status" value="5"/>
</dbReference>
<protein>
    <submittedName>
        <fullName evidence="4">Type I secretion C-terminal target domain (VC_A0849 subclass)</fullName>
    </submittedName>
</protein>
<dbReference type="CDD" id="cd11304">
    <property type="entry name" value="Cadherin_repeat"/>
    <property type="match status" value="1"/>
</dbReference>
<organism evidence="4 5">
    <name type="scientific">Microvirga guangxiensis</name>
    <dbReference type="NCBI Taxonomy" id="549386"/>
    <lineage>
        <taxon>Bacteria</taxon>
        <taxon>Pseudomonadati</taxon>
        <taxon>Pseudomonadota</taxon>
        <taxon>Alphaproteobacteria</taxon>
        <taxon>Hyphomicrobiales</taxon>
        <taxon>Methylobacteriaceae</taxon>
        <taxon>Microvirga</taxon>
    </lineage>
</organism>
<dbReference type="InterPro" id="IPR002126">
    <property type="entry name" value="Cadherin-like_dom"/>
</dbReference>
<dbReference type="SUPFAM" id="SSF51120">
    <property type="entry name" value="beta-Roll"/>
    <property type="match status" value="1"/>
</dbReference>
<reference evidence="5" key="1">
    <citation type="submission" date="2016-10" db="EMBL/GenBank/DDBJ databases">
        <authorList>
            <person name="Varghese N."/>
            <person name="Submissions S."/>
        </authorList>
    </citation>
    <scope>NUCLEOTIDE SEQUENCE [LARGE SCALE GENOMIC DNA]</scope>
    <source>
        <strain evidence="5">CGMCC 1.7666</strain>
    </source>
</reference>
<dbReference type="STRING" id="549386.SAMN02927923_03036"/>
<dbReference type="SMART" id="SM00710">
    <property type="entry name" value="PbH1"/>
    <property type="match status" value="16"/>
</dbReference>
<feature type="domain" description="Cadherin" evidence="3">
    <location>
        <begin position="1245"/>
        <end position="1335"/>
    </location>
</feature>
<dbReference type="SUPFAM" id="SSF49313">
    <property type="entry name" value="Cadherin-like"/>
    <property type="match status" value="1"/>
</dbReference>
<dbReference type="Proteomes" id="UP000199569">
    <property type="component" value="Unassembled WGS sequence"/>
</dbReference>
<dbReference type="InterPro" id="IPR006626">
    <property type="entry name" value="PbH1"/>
</dbReference>
<dbReference type="InterPro" id="IPR018511">
    <property type="entry name" value="Hemolysin-typ_Ca-bd_CS"/>
</dbReference>
<dbReference type="InterPro" id="IPR050557">
    <property type="entry name" value="RTX_toxin/Mannuronan_C5-epim"/>
</dbReference>
<evidence type="ECO:0000313" key="4">
    <source>
        <dbReference type="EMBL" id="SCY94936.1"/>
    </source>
</evidence>
<name>A0A1G5K2Z8_9HYPH</name>
<dbReference type="SMART" id="SM00722">
    <property type="entry name" value="CASH"/>
    <property type="match status" value="3"/>
</dbReference>
<dbReference type="PROSITE" id="PS50268">
    <property type="entry name" value="CADHERIN_2"/>
    <property type="match status" value="1"/>
</dbReference>
<dbReference type="InterPro" id="IPR006633">
    <property type="entry name" value="Carb-bd_sugar_hydrolysis-dom"/>
</dbReference>
<dbReference type="PANTHER" id="PTHR38340">
    <property type="entry name" value="S-LAYER PROTEIN"/>
    <property type="match status" value="1"/>
</dbReference>
<gene>
    <name evidence="4" type="ORF">SAMN02927923_03036</name>
</gene>
<dbReference type="Gene3D" id="2.160.20.10">
    <property type="entry name" value="Single-stranded right-handed beta-helix, Pectin lyase-like"/>
    <property type="match status" value="4"/>
</dbReference>
<dbReference type="PANTHER" id="PTHR38340:SF1">
    <property type="entry name" value="S-LAYER PROTEIN"/>
    <property type="match status" value="1"/>
</dbReference>
<dbReference type="InterPro" id="IPR001343">
    <property type="entry name" value="Hemolysn_Ca-bd"/>
</dbReference>
<dbReference type="InterPro" id="IPR012334">
    <property type="entry name" value="Pectin_lyas_fold"/>
</dbReference>
<dbReference type="GO" id="GO:0005576">
    <property type="term" value="C:extracellular region"/>
    <property type="evidence" value="ECO:0007669"/>
    <property type="project" value="UniProtKB-SubCell"/>
</dbReference>
<dbReference type="Gene3D" id="2.150.10.10">
    <property type="entry name" value="Serralysin-like metalloprotease, C-terminal"/>
    <property type="match status" value="1"/>
</dbReference>
<keyword evidence="2" id="KW-0964">Secreted</keyword>
<dbReference type="RefSeq" id="WP_091136172.1">
    <property type="nucleotide sequence ID" value="NZ_FMVJ01000008.1"/>
</dbReference>
<dbReference type="GO" id="GO:0016020">
    <property type="term" value="C:membrane"/>
    <property type="evidence" value="ECO:0007669"/>
    <property type="project" value="InterPro"/>
</dbReference>
<dbReference type="EMBL" id="FMVJ01000008">
    <property type="protein sequence ID" value="SCY94936.1"/>
    <property type="molecule type" value="Genomic_DNA"/>
</dbReference>
<accession>A0A1G5K2Z8</accession>
<sequence length="1497" mass="152388">MADQPTLTVDSVAYDAEGQFWTVTIDGVTEEFDSPVRVTDGEDTYVLVGGGAYGTLTAALADAVDGDVIMVAPGTYTETLTVNKDVTITSLEGEKFDTVIEGGIHVTANGVTIEGLTVQGGSSFFGAGPAGILVQANGVTLQNNALYGAADSIETAGRGVLVAVATGEDLVLSGNTMIGWASGAYLNPGATGEITGNTFTENNVGLSMDDPSGLSVSGNTFDRNYIEQIGAAVPSTALDLSEIAADNTFANTPAGKQQVFIYGDGDNEAITGTAAADAIDGGDGIDTVTYAAGAKIAFVSGTWTVSLNGVIDTLTGVERVTIGGQTYLLVDEDGEAFDSIQGAIDLAGDGDTILIASGYYEETLTVTKAVTITSLEGNVDSTTIKGGIHVLEDGVTIDGLTIENGAAFPGETAAGVFVQAANVTITNSTLTGPNNAAGSRGIVTDASATGLDVSNNTVSGWASGAYLNPGAAGSVNGNIFTENNVGLSMDDPNGISVAGNTFDDNFKEQIGAAVPDNALDLSEIVADNTFENTPEGQQQVFIYGDGGDETITNTAAADKIMGGRGTDTVIYDEDAKIEFVDGAWTVTSNGVTDILTGVERVIISGKAYVLVDENDAEGFTTIQEAVTAAENGDTILVAAGNYSGSVLVDKNVTIKGAQAGIAGSAEGRGEDEAILDGGFHVMADGVTIDGFSIQNGSAFHGSGTAGIVVQANGVTLQNNVLKDTDTNLQDGTRGVLVAIGTGEDLILKDNQMEGWSTGAYLNPGAAGTVEGNTFKGNYVGLSMDAPKGITVTGNTFDGNALEQIGALVPGDSLDLSEIVAGNTFKGTPEGLQQVFIYGDGDDETIVGTAAADKIMGEGGFDTATYAAGAKIAFVAGDEKKNEKSYWTVTLNGVTDTLTGVESVIIGGQTYFLVDIGNGELDSIQDAVDLASDGDIVMVGAGRYSETVTVDKDVTIQGFNAGVAGHDRVSLGMGQETVITGGIHVLKDGVTLDGLGIAAGSIGGEIAGVFVQAANVTITNSVLTGDYGSSAPTRGIVTDASAKGLTISDNAMAGWATGAYLNPGTTGTVTGNVLIGNNVGISIDDPNGLSVTGNVLFGNTFENIGLGVYANAADAGAIIGANTILSAAAGGAVSIYGLGSGHTIQGTAYADTFYGSKNADVFVGGAGNDVINGGDGEDTAVFSGNRTDYAVSLGQNGKVTIADLRGNGGTDILSDVESFQFSNGKISLDTLVNNKAPTAVTLDANQVAENEGNGIVIGKLWTSDVNKDDTHTYELIDNAGGRFAISNGQLVVSNGSLLDYEQAQSHQVVVRATDMSGATYDQVLTVSVTDVRDENFGGSSGSDNVVGGSGKDRIFGGEGNDLLDGGAGKDVLNGGTGNDRLVGGAGQDTLTGGSGKDVFVFGHKDTSASKKSADYITDFSRKQGDKIDLSAIDANATKKGNQAFSFIGTGDFTKAGQVRYEKEGKYTYVYLNTDNDKAAEAVIKLKGAMDMQKSWFVL</sequence>
<evidence type="ECO:0000313" key="5">
    <source>
        <dbReference type="Proteomes" id="UP000199569"/>
    </source>
</evidence>
<evidence type="ECO:0000259" key="3">
    <source>
        <dbReference type="PROSITE" id="PS50268"/>
    </source>
</evidence>